<evidence type="ECO:0000256" key="1">
    <source>
        <dbReference type="SAM" id="Phobius"/>
    </source>
</evidence>
<protein>
    <submittedName>
        <fullName evidence="2">Uncharacterized protein</fullName>
    </submittedName>
</protein>
<keyword evidence="1" id="KW-0812">Transmembrane</keyword>
<evidence type="ECO:0000313" key="2">
    <source>
        <dbReference type="EMBL" id="VWC40354.1"/>
    </source>
</evidence>
<evidence type="ECO:0000313" key="3">
    <source>
        <dbReference type="Proteomes" id="UP000494218"/>
    </source>
</evidence>
<feature type="transmembrane region" description="Helical" evidence="1">
    <location>
        <begin position="12"/>
        <end position="42"/>
    </location>
</feature>
<organism evidence="2 3">
    <name type="scientific">Burkholderia lata (strain ATCC 17760 / DSM 23089 / LMG 22485 / NCIMB 9086 / R18194 / 383)</name>
    <dbReference type="NCBI Taxonomy" id="482957"/>
    <lineage>
        <taxon>Bacteria</taxon>
        <taxon>Pseudomonadati</taxon>
        <taxon>Pseudomonadota</taxon>
        <taxon>Betaproteobacteria</taxon>
        <taxon>Burkholderiales</taxon>
        <taxon>Burkholderiaceae</taxon>
        <taxon>Burkholderia</taxon>
        <taxon>Burkholderia cepacia complex</taxon>
    </lineage>
</organism>
<dbReference type="EMBL" id="CABVPW010000048">
    <property type="protein sequence ID" value="VWC40354.1"/>
    <property type="molecule type" value="Genomic_DNA"/>
</dbReference>
<dbReference type="Proteomes" id="UP000494218">
    <property type="component" value="Unassembled WGS sequence"/>
</dbReference>
<gene>
    <name evidence="2" type="ORF">BLA23254_06918</name>
</gene>
<name>A0A6P2RV87_BURL3</name>
<accession>A0A6P2RV87</accession>
<dbReference type="AlphaFoldDB" id="A0A6P2RV87"/>
<keyword evidence="1" id="KW-1133">Transmembrane helix</keyword>
<keyword evidence="1" id="KW-0472">Membrane</keyword>
<sequence length="56" mass="6263">MFAPVFTALHAWAAWLVGLGLLDQVAYAILVGTWAAVVLSLIRRIRRSLRGNTDRR</sequence>
<reference evidence="2 3" key="1">
    <citation type="submission" date="2019-09" db="EMBL/GenBank/DDBJ databases">
        <authorList>
            <person name="Depoorter E."/>
        </authorList>
    </citation>
    <scope>NUCLEOTIDE SEQUENCE [LARGE SCALE GENOMIC DNA]</scope>
    <source>
        <strain evidence="2">LMG 23254</strain>
    </source>
</reference>
<proteinExistence type="predicted"/>